<organism evidence="2 3">
    <name type="scientific">Stichopus japonicus</name>
    <name type="common">Sea cucumber</name>
    <dbReference type="NCBI Taxonomy" id="307972"/>
    <lineage>
        <taxon>Eukaryota</taxon>
        <taxon>Metazoa</taxon>
        <taxon>Echinodermata</taxon>
        <taxon>Eleutherozoa</taxon>
        <taxon>Echinozoa</taxon>
        <taxon>Holothuroidea</taxon>
        <taxon>Aspidochirotacea</taxon>
        <taxon>Aspidochirotida</taxon>
        <taxon>Stichopodidae</taxon>
        <taxon>Apostichopus</taxon>
    </lineage>
</organism>
<sequence>LYGDNESEAAEIDQVCECLVDLGLAMRNYFHEKDVARKENILKELLETEATKHFKFLLNLLEANDGGNGFYVGNRITIADILFFNRRHYSWLYSGHVTLTKAKELVDKIGELPA</sequence>
<keyword evidence="3" id="KW-1185">Reference proteome</keyword>
<name>A0A2G8L889_STIJA</name>
<proteinExistence type="predicted"/>
<evidence type="ECO:0000313" key="2">
    <source>
        <dbReference type="EMBL" id="PIK56350.1"/>
    </source>
</evidence>
<feature type="non-terminal residue" evidence="2">
    <location>
        <position position="1"/>
    </location>
</feature>
<feature type="domain" description="GST C-terminal" evidence="1">
    <location>
        <begin position="5"/>
        <end position="114"/>
    </location>
</feature>
<evidence type="ECO:0000313" key="3">
    <source>
        <dbReference type="Proteomes" id="UP000230750"/>
    </source>
</evidence>
<dbReference type="OrthoDB" id="414243at2759"/>
<dbReference type="Gene3D" id="1.20.1050.10">
    <property type="match status" value="1"/>
</dbReference>
<dbReference type="InterPro" id="IPR004046">
    <property type="entry name" value="GST_C"/>
</dbReference>
<dbReference type="InterPro" id="IPR036282">
    <property type="entry name" value="Glutathione-S-Trfase_C_sf"/>
</dbReference>
<gene>
    <name evidence="2" type="ORF">BSL78_06724</name>
</gene>
<accession>A0A2G8L889</accession>
<dbReference type="STRING" id="307972.A0A2G8L889"/>
<dbReference type="PROSITE" id="PS50405">
    <property type="entry name" value="GST_CTER"/>
    <property type="match status" value="1"/>
</dbReference>
<evidence type="ECO:0000259" key="1">
    <source>
        <dbReference type="PROSITE" id="PS50405"/>
    </source>
</evidence>
<dbReference type="SUPFAM" id="SSF47616">
    <property type="entry name" value="GST C-terminal domain-like"/>
    <property type="match status" value="1"/>
</dbReference>
<dbReference type="AlphaFoldDB" id="A0A2G8L889"/>
<dbReference type="Pfam" id="PF14497">
    <property type="entry name" value="GST_C_3"/>
    <property type="match status" value="1"/>
</dbReference>
<comment type="caution">
    <text evidence="2">The sequence shown here is derived from an EMBL/GenBank/DDBJ whole genome shotgun (WGS) entry which is preliminary data.</text>
</comment>
<dbReference type="FunFam" id="1.20.1050.10:FF:000030">
    <property type="entry name" value="Glutathione S-transferase S1"/>
    <property type="match status" value="1"/>
</dbReference>
<dbReference type="Proteomes" id="UP000230750">
    <property type="component" value="Unassembled WGS sequence"/>
</dbReference>
<dbReference type="InterPro" id="IPR010987">
    <property type="entry name" value="Glutathione-S-Trfase_C-like"/>
</dbReference>
<dbReference type="EMBL" id="MRZV01000178">
    <property type="protein sequence ID" value="PIK56350.1"/>
    <property type="molecule type" value="Genomic_DNA"/>
</dbReference>
<reference evidence="2 3" key="1">
    <citation type="journal article" date="2017" name="PLoS Biol.">
        <title>The sea cucumber genome provides insights into morphological evolution and visceral regeneration.</title>
        <authorList>
            <person name="Zhang X."/>
            <person name="Sun L."/>
            <person name="Yuan J."/>
            <person name="Sun Y."/>
            <person name="Gao Y."/>
            <person name="Zhang L."/>
            <person name="Li S."/>
            <person name="Dai H."/>
            <person name="Hamel J.F."/>
            <person name="Liu C."/>
            <person name="Yu Y."/>
            <person name="Liu S."/>
            <person name="Lin W."/>
            <person name="Guo K."/>
            <person name="Jin S."/>
            <person name="Xu P."/>
            <person name="Storey K.B."/>
            <person name="Huan P."/>
            <person name="Zhang T."/>
            <person name="Zhou Y."/>
            <person name="Zhang J."/>
            <person name="Lin C."/>
            <person name="Li X."/>
            <person name="Xing L."/>
            <person name="Huo D."/>
            <person name="Sun M."/>
            <person name="Wang L."/>
            <person name="Mercier A."/>
            <person name="Li F."/>
            <person name="Yang H."/>
            <person name="Xiang J."/>
        </authorList>
    </citation>
    <scope>NUCLEOTIDE SEQUENCE [LARGE SCALE GENOMIC DNA]</scope>
    <source>
        <strain evidence="2">Shaxun</strain>
        <tissue evidence="2">Muscle</tissue>
    </source>
</reference>
<protein>
    <submittedName>
        <fullName evidence="2">Putative S-crystallin SL11</fullName>
    </submittedName>
</protein>
<dbReference type="CDD" id="cd03192">
    <property type="entry name" value="GST_C_Sigma_like"/>
    <property type="match status" value="1"/>
</dbReference>